<reference evidence="1 2" key="1">
    <citation type="submission" date="2014-05" db="EMBL/GenBank/DDBJ databases">
        <title>Draft Genome Sequence of Nitratireductor basaltis Strain UMTGB225, A Marine Bacterium Isolated from Green Barrel Tunicate.</title>
        <authorList>
            <person name="Gan H.Y."/>
        </authorList>
    </citation>
    <scope>NUCLEOTIDE SEQUENCE [LARGE SCALE GENOMIC DNA]</scope>
    <source>
        <strain evidence="1 2">UMTGB225</strain>
    </source>
</reference>
<organism evidence="1 2">
    <name type="scientific">Nitratireductor basaltis</name>
    <dbReference type="NCBI Taxonomy" id="472175"/>
    <lineage>
        <taxon>Bacteria</taxon>
        <taxon>Pseudomonadati</taxon>
        <taxon>Pseudomonadota</taxon>
        <taxon>Alphaproteobacteria</taxon>
        <taxon>Hyphomicrobiales</taxon>
        <taxon>Phyllobacteriaceae</taxon>
        <taxon>Nitratireductor</taxon>
    </lineage>
</organism>
<evidence type="ECO:0000313" key="1">
    <source>
        <dbReference type="EMBL" id="KFB11387.1"/>
    </source>
</evidence>
<gene>
    <name evidence="1" type="ORF">EL18_02435</name>
</gene>
<dbReference type="STRING" id="472175.EL18_02435"/>
<accession>A0A084UEK1</accession>
<protein>
    <submittedName>
        <fullName evidence="1">Uncharacterized protein</fullName>
    </submittedName>
</protein>
<dbReference type="AlphaFoldDB" id="A0A084UEK1"/>
<dbReference type="Proteomes" id="UP000053675">
    <property type="component" value="Unassembled WGS sequence"/>
</dbReference>
<proteinExistence type="predicted"/>
<name>A0A084UEK1_9HYPH</name>
<sequence length="85" mass="8903">MTSVASVTGAAIATAVKAAGIVGAVLPHGWLGMCCPPDHDRYEDEHGSKADGLDGLDCGHDNLARQIFCENQNAPKTLTRAWGLQ</sequence>
<dbReference type="EMBL" id="JMQM01000001">
    <property type="protein sequence ID" value="KFB11387.1"/>
    <property type="molecule type" value="Genomic_DNA"/>
</dbReference>
<comment type="caution">
    <text evidence="1">The sequence shown here is derived from an EMBL/GenBank/DDBJ whole genome shotgun (WGS) entry which is preliminary data.</text>
</comment>
<evidence type="ECO:0000313" key="2">
    <source>
        <dbReference type="Proteomes" id="UP000053675"/>
    </source>
</evidence>
<keyword evidence="2" id="KW-1185">Reference proteome</keyword>